<dbReference type="Proteomes" id="UP000867740">
    <property type="component" value="Unassembled WGS sequence"/>
</dbReference>
<reference evidence="1" key="1">
    <citation type="journal article" date="2018" name="Genome Biol.">
        <title>SKESA: strategic k-mer extension for scrupulous assemblies.</title>
        <authorList>
            <person name="Souvorov A."/>
            <person name="Agarwala R."/>
            <person name="Lipman D.J."/>
        </authorList>
    </citation>
    <scope>NUCLEOTIDE SEQUENCE</scope>
    <source>
        <strain evidence="1">CAVp300</strain>
    </source>
</reference>
<evidence type="ECO:0000313" key="2">
    <source>
        <dbReference type="Proteomes" id="UP000867740"/>
    </source>
</evidence>
<sequence>MKVKTAELLPKKLTMDDAVKFLSVSFTQENTGVSGYIAGYNALLDEVLKRLGDTVDIPDELMEVGE</sequence>
<proteinExistence type="predicted"/>
<gene>
    <name evidence="1" type="ORF">I8531_004764</name>
</gene>
<name>A0A9P3TFG9_KLUIN</name>
<evidence type="ECO:0000313" key="1">
    <source>
        <dbReference type="EMBL" id="HAT3584385.1"/>
    </source>
</evidence>
<organism evidence="1 2">
    <name type="scientific">Kluyvera intermedia</name>
    <name type="common">Enterobacter intermedius</name>
    <dbReference type="NCBI Taxonomy" id="61648"/>
    <lineage>
        <taxon>Bacteria</taxon>
        <taxon>Pseudomonadati</taxon>
        <taxon>Pseudomonadota</taxon>
        <taxon>Gammaproteobacteria</taxon>
        <taxon>Enterobacterales</taxon>
        <taxon>Enterobacteriaceae</taxon>
        <taxon>Kluyvera</taxon>
    </lineage>
</organism>
<reference evidence="1" key="2">
    <citation type="submission" date="2020-10" db="EMBL/GenBank/DDBJ databases">
        <authorList>
            <consortium name="NCBI Pathogen Detection Project"/>
        </authorList>
    </citation>
    <scope>NUCLEOTIDE SEQUENCE</scope>
    <source>
        <strain evidence="1">CAVp300</strain>
    </source>
</reference>
<dbReference type="AlphaFoldDB" id="A0A9P3TFG9"/>
<accession>A0A9P3TFG9</accession>
<dbReference type="EMBL" id="DACSUM010000055">
    <property type="protein sequence ID" value="HAT3584385.1"/>
    <property type="molecule type" value="Genomic_DNA"/>
</dbReference>
<dbReference type="RefSeq" id="WP_047371499.1">
    <property type="nucleotide sequence ID" value="NZ_CABMNU010000005.1"/>
</dbReference>
<protein>
    <submittedName>
        <fullName evidence="1">Uncharacterized protein</fullName>
    </submittedName>
</protein>
<comment type="caution">
    <text evidence="1">The sequence shown here is derived from an EMBL/GenBank/DDBJ whole genome shotgun (WGS) entry which is preliminary data.</text>
</comment>